<dbReference type="SUPFAM" id="SSF51735">
    <property type="entry name" value="NAD(P)-binding Rossmann-fold domains"/>
    <property type="match status" value="1"/>
</dbReference>
<dbReference type="AlphaFoldDB" id="A0A935MAZ7"/>
<dbReference type="InterPro" id="IPR036291">
    <property type="entry name" value="NAD(P)-bd_dom_sf"/>
</dbReference>
<dbReference type="PANTHER" id="PTHR48079">
    <property type="entry name" value="PROTEIN YEEZ"/>
    <property type="match status" value="1"/>
</dbReference>
<protein>
    <submittedName>
        <fullName evidence="2">NAD(P)H-binding protein</fullName>
    </submittedName>
</protein>
<dbReference type="PANTHER" id="PTHR48079:SF6">
    <property type="entry name" value="NAD(P)-BINDING DOMAIN-CONTAINING PROTEIN-RELATED"/>
    <property type="match status" value="1"/>
</dbReference>
<dbReference type="InterPro" id="IPR051783">
    <property type="entry name" value="NAD(P)-dependent_oxidoreduct"/>
</dbReference>
<accession>A0A935MAZ7</accession>
<dbReference type="GO" id="GO:0005737">
    <property type="term" value="C:cytoplasm"/>
    <property type="evidence" value="ECO:0007669"/>
    <property type="project" value="TreeGrafter"/>
</dbReference>
<name>A0A935MAZ7_9MICO</name>
<reference evidence="2 3" key="1">
    <citation type="submission" date="2020-10" db="EMBL/GenBank/DDBJ databases">
        <title>Connecting structure to function with the recovery of over 1000 high-quality activated sludge metagenome-assembled genomes encoding full-length rRNA genes using long-read sequencing.</title>
        <authorList>
            <person name="Singleton C.M."/>
            <person name="Petriglieri F."/>
            <person name="Kristensen J.M."/>
            <person name="Kirkegaard R.H."/>
            <person name="Michaelsen T.Y."/>
            <person name="Andersen M.H."/>
            <person name="Karst S.M."/>
            <person name="Dueholm M.S."/>
            <person name="Nielsen P.H."/>
            <person name="Albertsen M."/>
        </authorList>
    </citation>
    <scope>NUCLEOTIDE SEQUENCE [LARGE SCALE GENOMIC DNA]</scope>
    <source>
        <strain evidence="2">Ega_18-Q3-R5-49_MAXAC.001</strain>
    </source>
</reference>
<dbReference type="Proteomes" id="UP000726105">
    <property type="component" value="Unassembled WGS sequence"/>
</dbReference>
<gene>
    <name evidence="2" type="ORF">IPI13_14115</name>
</gene>
<comment type="caution">
    <text evidence="2">The sequence shown here is derived from an EMBL/GenBank/DDBJ whole genome shotgun (WGS) entry which is preliminary data.</text>
</comment>
<dbReference type="GO" id="GO:0004029">
    <property type="term" value="F:aldehyde dehydrogenase (NAD+) activity"/>
    <property type="evidence" value="ECO:0007669"/>
    <property type="project" value="TreeGrafter"/>
</dbReference>
<feature type="domain" description="NAD-dependent epimerase/dehydratase" evidence="1">
    <location>
        <begin position="4"/>
        <end position="155"/>
    </location>
</feature>
<organism evidence="2 3">
    <name type="scientific">Candidatus Phosphoribacter hodrii</name>
    <dbReference type="NCBI Taxonomy" id="2953743"/>
    <lineage>
        <taxon>Bacteria</taxon>
        <taxon>Bacillati</taxon>
        <taxon>Actinomycetota</taxon>
        <taxon>Actinomycetes</taxon>
        <taxon>Micrococcales</taxon>
        <taxon>Dermatophilaceae</taxon>
        <taxon>Candidatus Phosphoribacter</taxon>
    </lineage>
</organism>
<dbReference type="Pfam" id="PF01370">
    <property type="entry name" value="Epimerase"/>
    <property type="match status" value="1"/>
</dbReference>
<proteinExistence type="predicted"/>
<evidence type="ECO:0000313" key="2">
    <source>
        <dbReference type="EMBL" id="MBK7274243.1"/>
    </source>
</evidence>
<dbReference type="InterPro" id="IPR001509">
    <property type="entry name" value="Epimerase_deHydtase"/>
</dbReference>
<evidence type="ECO:0000259" key="1">
    <source>
        <dbReference type="Pfam" id="PF01370"/>
    </source>
</evidence>
<dbReference type="EMBL" id="JADJIB010000005">
    <property type="protein sequence ID" value="MBK7274243.1"/>
    <property type="molecule type" value="Genomic_DNA"/>
</dbReference>
<dbReference type="Gene3D" id="3.40.50.720">
    <property type="entry name" value="NAD(P)-binding Rossmann-like Domain"/>
    <property type="match status" value="1"/>
</dbReference>
<evidence type="ECO:0000313" key="3">
    <source>
        <dbReference type="Proteomes" id="UP000726105"/>
    </source>
</evidence>
<sequence>MKLLVLGGTAFLGRAIAGYAVAQGHEVTCLARGSAPAATGARLVVGDRDRDDTFEALADDTWDAVIDVTRHPGQARRAVRALTARHWVLVSSGNVYSRFDQLEQSESAPTLEPLVEDVMADMSVYGAAKVACETAIREGSSSHTIVRAGLIGGDGDWSGRSGYYPWRFAHPTGPDVLVPPDLAFPTAMIDVEDLAAWIVHCALDRVQGTFNAAGPTTDLGSVLSLARSVASSAAVARPVPADVLEAAGVSAWMGTPSLPLWIDDESWRYFATLDTTAARREGLRTRPLEETLRAALRYEEQRTVPRQTGLTDDEEERLRLLLG</sequence>